<dbReference type="VEuPathDB" id="AmoebaDB:NF0013490"/>
<feature type="compositionally biased region" description="Low complexity" evidence="1">
    <location>
        <begin position="69"/>
        <end position="94"/>
    </location>
</feature>
<feature type="region of interest" description="Disordered" evidence="1">
    <location>
        <begin position="1"/>
        <end position="47"/>
    </location>
</feature>
<keyword evidence="2" id="KW-0472">Membrane</keyword>
<name>A0A6A5C1U1_NAEFO</name>
<keyword evidence="4" id="KW-1185">Reference proteome</keyword>
<dbReference type="Proteomes" id="UP000444721">
    <property type="component" value="Unassembled WGS sequence"/>
</dbReference>
<dbReference type="VEuPathDB" id="AmoebaDB:FDP41_001021"/>
<comment type="caution">
    <text evidence="3">The sequence shown here is derived from an EMBL/GenBank/DDBJ whole genome shotgun (WGS) entry which is preliminary data.</text>
</comment>
<keyword evidence="2" id="KW-1133">Transmembrane helix</keyword>
<evidence type="ECO:0000313" key="4">
    <source>
        <dbReference type="Proteomes" id="UP000444721"/>
    </source>
</evidence>
<proteinExistence type="predicted"/>
<sequence>MFISTTSPSKQNTTSPQSSHHLTPLSNRETADHYDPPTPTTANLDIESPLLPVLTPALHSRRVGGAGLSGSSMLSSEVGMMSDSNNNSSSSSSSSHDHHHHSHAHSSSPSSKIDNQEKSRGGAMNTSVHHHHPNNQNSVHLPCCPNSVKGIYLSAILIFTGIMLIVTMIFMFSVSHTLSHDSHMRVVVEDQNHISDEDLLHSNSDLSTLEGDTTPDGKLKRPHLMKKAKITSPSISYQVHSWNDLRQWIQGYQKGVRHFKVDVYYHIDYKDFVEKYGRACRRSVHDIAETNSLPSTTKTSCLILTHDAPEIGGITNGIGYFDTIDLIDTVTDIRKRFKTSPNDESEKIYIALCMKYHKLMFNSNAGTGTYVVGTMKNPCLPKPDNEWIILVDDMYQLFKSRTEKLGLNVEFILDESGTPGGIKSLARRCLENKWPDWPYTYISMRDPPEIMENPNEGKKSWIPSISSKTDKYSRYKYLNQPIFDEFKTKKIGLPSQTFFLEEAQRYSYGRFNEIPESKLLWEPSHQQDIWKTLEVYKKKPVKKGVLRFSTNIDPIQMEVFLSKYSKYGRNEPLPNTKSSTKPKVVSIDDSDNLMFVYEKEKSLSYSFYDFHTHRISPSSIIKNNKGEALSLDSVNVVNIMRHKISNQLQPLKAFRLAIVFNDGQLHIYKIVKNVEKNSYELGLETSVSLMNPLKTSDEILASTLESSMSTLLLFTRNTRSKVLSIYVYRILQSSDKSVTGTKLIQTFTIPNKLEKIDILKHFTIHAISLTPHDAQDLPSQLDLFVLIAYSTTNNNVYGTFVTLPLSIQSEGESKTSQDAARKATPLSSPVYSQLLGVGANPSISSLRITQSLQTQDSSTQHIEKTFLSIFWGEGFCNNAEIHNVQSFPFTCSLKRLSCPNVLQYSMMSVNEFVKTIQRSGITSASISGSRSSSSTNSEITTIPSSPSSISSSAETRMMQMNKPFENPHVFFENRYLFSPCKENMLFGPYDRGSDPNILLFKHDPTSNLVSALSIHIGVPEENYTFNFGNTQPDPQQEDSLLSASKTLDQQQVSENYELSTCVACGDALPYDGLVFDELLFSVKHLN</sequence>
<dbReference type="GeneID" id="68108239"/>
<evidence type="ECO:0000313" key="3">
    <source>
        <dbReference type="EMBL" id="KAF0979868.1"/>
    </source>
</evidence>
<evidence type="ECO:0000256" key="1">
    <source>
        <dbReference type="SAM" id="MobiDB-lite"/>
    </source>
</evidence>
<reference evidence="3 4" key="1">
    <citation type="journal article" date="2019" name="Sci. Rep.">
        <title>Nanopore sequencing improves the draft genome of the human pathogenic amoeba Naegleria fowleri.</title>
        <authorList>
            <person name="Liechti N."/>
            <person name="Schurch N."/>
            <person name="Bruggmann R."/>
            <person name="Wittwer M."/>
        </authorList>
    </citation>
    <scope>NUCLEOTIDE SEQUENCE [LARGE SCALE GENOMIC DNA]</scope>
    <source>
        <strain evidence="3 4">ATCC 30894</strain>
    </source>
</reference>
<protein>
    <submittedName>
        <fullName evidence="3">Uncharacterized protein</fullName>
    </submittedName>
</protein>
<dbReference type="VEuPathDB" id="AmoebaDB:NfTy_049920"/>
<accession>A0A6A5C1U1</accession>
<dbReference type="VEuPathDB" id="AmoebaDB:NF0013500"/>
<dbReference type="EMBL" id="VFQX01000022">
    <property type="protein sequence ID" value="KAF0979868.1"/>
    <property type="molecule type" value="Genomic_DNA"/>
</dbReference>
<feature type="region of interest" description="Disordered" evidence="1">
    <location>
        <begin position="63"/>
        <end position="138"/>
    </location>
</feature>
<feature type="region of interest" description="Disordered" evidence="1">
    <location>
        <begin position="924"/>
        <end position="953"/>
    </location>
</feature>
<gene>
    <name evidence="3" type="ORF">FDP41_001021</name>
</gene>
<dbReference type="RefSeq" id="XP_044564581.1">
    <property type="nucleotide sequence ID" value="XM_044700483.1"/>
</dbReference>
<feature type="compositionally biased region" description="Polar residues" evidence="1">
    <location>
        <begin position="1"/>
        <end position="28"/>
    </location>
</feature>
<feature type="transmembrane region" description="Helical" evidence="2">
    <location>
        <begin position="151"/>
        <end position="174"/>
    </location>
</feature>
<organism evidence="3 4">
    <name type="scientific">Naegleria fowleri</name>
    <name type="common">Brain eating amoeba</name>
    <dbReference type="NCBI Taxonomy" id="5763"/>
    <lineage>
        <taxon>Eukaryota</taxon>
        <taxon>Discoba</taxon>
        <taxon>Heterolobosea</taxon>
        <taxon>Tetramitia</taxon>
        <taxon>Eutetramitia</taxon>
        <taxon>Vahlkampfiidae</taxon>
        <taxon>Naegleria</taxon>
    </lineage>
</organism>
<evidence type="ECO:0000256" key="2">
    <source>
        <dbReference type="SAM" id="Phobius"/>
    </source>
</evidence>
<dbReference type="AlphaFoldDB" id="A0A6A5C1U1"/>
<keyword evidence="2" id="KW-0812">Transmembrane</keyword>
<dbReference type="OrthoDB" id="18783at2759"/>